<dbReference type="PANTHER" id="PTHR46796:SF6">
    <property type="entry name" value="ARAC SUBFAMILY"/>
    <property type="match status" value="1"/>
</dbReference>
<comment type="caution">
    <text evidence="5">The sequence shown here is derived from an EMBL/GenBank/DDBJ whole genome shotgun (WGS) entry which is preliminary data.</text>
</comment>
<dbReference type="Proteomes" id="UP000538931">
    <property type="component" value="Unassembled WGS sequence"/>
</dbReference>
<dbReference type="InterPro" id="IPR018060">
    <property type="entry name" value="HTH_AraC"/>
</dbReference>
<protein>
    <submittedName>
        <fullName evidence="5">Helix-turn-helix transcriptional regulator</fullName>
    </submittedName>
</protein>
<feature type="domain" description="HTH araC/xylS-type" evidence="4">
    <location>
        <begin position="225"/>
        <end position="323"/>
    </location>
</feature>
<dbReference type="Pfam" id="PF12833">
    <property type="entry name" value="HTH_18"/>
    <property type="match status" value="1"/>
</dbReference>
<evidence type="ECO:0000259" key="4">
    <source>
        <dbReference type="PROSITE" id="PS01124"/>
    </source>
</evidence>
<dbReference type="Gene3D" id="1.10.10.60">
    <property type="entry name" value="Homeodomain-like"/>
    <property type="match status" value="1"/>
</dbReference>
<name>A0A7W1WZQ1_9GAMM</name>
<dbReference type="RefSeq" id="WP_181740757.1">
    <property type="nucleotide sequence ID" value="NZ_JACEMT010000052.1"/>
</dbReference>
<evidence type="ECO:0000256" key="2">
    <source>
        <dbReference type="ARBA" id="ARBA00023125"/>
    </source>
</evidence>
<organism evidence="5 6">
    <name type="scientific">Marinobacterium marinum</name>
    <dbReference type="NCBI Taxonomy" id="2756129"/>
    <lineage>
        <taxon>Bacteria</taxon>
        <taxon>Pseudomonadati</taxon>
        <taxon>Pseudomonadota</taxon>
        <taxon>Gammaproteobacteria</taxon>
        <taxon>Oceanospirillales</taxon>
        <taxon>Oceanospirillaceae</taxon>
        <taxon>Marinobacterium</taxon>
    </lineage>
</organism>
<dbReference type="GO" id="GO:0003700">
    <property type="term" value="F:DNA-binding transcription factor activity"/>
    <property type="evidence" value="ECO:0007669"/>
    <property type="project" value="InterPro"/>
</dbReference>
<dbReference type="SMART" id="SM00342">
    <property type="entry name" value="HTH_ARAC"/>
    <property type="match status" value="1"/>
</dbReference>
<evidence type="ECO:0000313" key="5">
    <source>
        <dbReference type="EMBL" id="MBA4503210.1"/>
    </source>
</evidence>
<evidence type="ECO:0000256" key="1">
    <source>
        <dbReference type="ARBA" id="ARBA00023015"/>
    </source>
</evidence>
<evidence type="ECO:0000256" key="3">
    <source>
        <dbReference type="ARBA" id="ARBA00023163"/>
    </source>
</evidence>
<dbReference type="PROSITE" id="PS01124">
    <property type="entry name" value="HTH_ARAC_FAMILY_2"/>
    <property type="match status" value="1"/>
</dbReference>
<dbReference type="InterPro" id="IPR009057">
    <property type="entry name" value="Homeodomain-like_sf"/>
</dbReference>
<gene>
    <name evidence="5" type="ORF">H1S06_12660</name>
</gene>
<reference evidence="5 6" key="1">
    <citation type="submission" date="2020-07" db="EMBL/GenBank/DDBJ databases">
        <title>Bacterium isolated from marien macroalgae.</title>
        <authorList>
            <person name="Zhu K."/>
            <person name="Lu D."/>
            <person name="Du Z."/>
        </authorList>
    </citation>
    <scope>NUCLEOTIDE SEQUENCE [LARGE SCALE GENOMIC DNA]</scope>
    <source>
        <strain evidence="5 6">3-1745</strain>
    </source>
</reference>
<keyword evidence="6" id="KW-1185">Reference proteome</keyword>
<dbReference type="SUPFAM" id="SSF46689">
    <property type="entry name" value="Homeodomain-like"/>
    <property type="match status" value="1"/>
</dbReference>
<proteinExistence type="predicted"/>
<keyword evidence="3" id="KW-0804">Transcription</keyword>
<dbReference type="InterPro" id="IPR050204">
    <property type="entry name" value="AraC_XylS_family_regulators"/>
</dbReference>
<dbReference type="EMBL" id="JACEMT010000052">
    <property type="protein sequence ID" value="MBA4503210.1"/>
    <property type="molecule type" value="Genomic_DNA"/>
</dbReference>
<dbReference type="PANTHER" id="PTHR46796">
    <property type="entry name" value="HTH-TYPE TRANSCRIPTIONAL ACTIVATOR RHAS-RELATED"/>
    <property type="match status" value="1"/>
</dbReference>
<keyword evidence="2" id="KW-0238">DNA-binding</keyword>
<dbReference type="GO" id="GO:0043565">
    <property type="term" value="F:sequence-specific DNA binding"/>
    <property type="evidence" value="ECO:0007669"/>
    <property type="project" value="InterPro"/>
</dbReference>
<evidence type="ECO:0000313" key="6">
    <source>
        <dbReference type="Proteomes" id="UP000538931"/>
    </source>
</evidence>
<sequence>MNKNKNDFEHLNSDSRALWDFEAQDFPLPDGGGMGRLQRFDFNNVLRLYRSEFRVQRDCVIDTSAGESELPNLLCSVLLLSGEMLLETPDGKQYKITPQSGIVYRVRDNGTRFLMKGGQTLRHIGVAGKISGLHKQLGETLPGALACFSSFPESGVVSRKVPVNTRLRRLLAYVFSPGACASDPLQEIALEGVSMSILAEMARTILAGDTECEERASLWGEQIFDNLTAYIRCNLDAPLKAEDLCQRFGIPRRQLSQLFLVSAQCTPREFLRRERLERARELIEQESVPVKLVAAAVGYSHVSNFSKAYRDYFGETPGHTLRMSAINTTTDE</sequence>
<keyword evidence="1" id="KW-0805">Transcription regulation</keyword>
<dbReference type="AlphaFoldDB" id="A0A7W1WZQ1"/>
<accession>A0A7W1WZQ1</accession>